<proteinExistence type="predicted"/>
<sequence>MLSKSTSERAAMGPAEVRSSLIKPEDRRNSKSLRRSPRYRCKRSEGGCSIGSKPRRNEPERKERARSTLQAASCPLVSSTEKVRHGEEKHITRKSLHLEEREKDQQRVNRTIDGSLIFIAFSFLGPI</sequence>
<evidence type="ECO:0000313" key="2">
    <source>
        <dbReference type="EMBL" id="KAG6636849.1"/>
    </source>
</evidence>
<evidence type="ECO:0000256" key="1">
    <source>
        <dbReference type="SAM" id="MobiDB-lite"/>
    </source>
</evidence>
<gene>
    <name evidence="2" type="ORF">CIPAW_11G139600</name>
</gene>
<dbReference type="Proteomes" id="UP000811609">
    <property type="component" value="Chromosome 11"/>
</dbReference>
<reference evidence="2" key="1">
    <citation type="submission" date="2020-12" db="EMBL/GenBank/DDBJ databases">
        <title>WGS assembly of Carya illinoinensis cv. Pawnee.</title>
        <authorList>
            <person name="Platts A."/>
            <person name="Shu S."/>
            <person name="Wright S."/>
            <person name="Barry K."/>
            <person name="Edger P."/>
            <person name="Pires J.C."/>
            <person name="Schmutz J."/>
        </authorList>
    </citation>
    <scope>NUCLEOTIDE SEQUENCE</scope>
    <source>
        <tissue evidence="2">Leaf</tissue>
    </source>
</reference>
<evidence type="ECO:0000313" key="3">
    <source>
        <dbReference type="Proteomes" id="UP000811609"/>
    </source>
</evidence>
<feature type="compositionally biased region" description="Basic and acidic residues" evidence="1">
    <location>
        <begin position="81"/>
        <end position="95"/>
    </location>
</feature>
<dbReference type="EMBL" id="CM031819">
    <property type="protein sequence ID" value="KAG6636849.1"/>
    <property type="molecule type" value="Genomic_DNA"/>
</dbReference>
<keyword evidence="3" id="KW-1185">Reference proteome</keyword>
<organism evidence="2 3">
    <name type="scientific">Carya illinoinensis</name>
    <name type="common">Pecan</name>
    <dbReference type="NCBI Taxonomy" id="32201"/>
    <lineage>
        <taxon>Eukaryota</taxon>
        <taxon>Viridiplantae</taxon>
        <taxon>Streptophyta</taxon>
        <taxon>Embryophyta</taxon>
        <taxon>Tracheophyta</taxon>
        <taxon>Spermatophyta</taxon>
        <taxon>Magnoliopsida</taxon>
        <taxon>eudicotyledons</taxon>
        <taxon>Gunneridae</taxon>
        <taxon>Pentapetalae</taxon>
        <taxon>rosids</taxon>
        <taxon>fabids</taxon>
        <taxon>Fagales</taxon>
        <taxon>Juglandaceae</taxon>
        <taxon>Carya</taxon>
    </lineage>
</organism>
<feature type="compositionally biased region" description="Polar residues" evidence="1">
    <location>
        <begin position="67"/>
        <end position="80"/>
    </location>
</feature>
<feature type="compositionally biased region" description="Basic and acidic residues" evidence="1">
    <location>
        <begin position="55"/>
        <end position="66"/>
    </location>
</feature>
<name>A0A8T1NZ72_CARIL</name>
<dbReference type="AlphaFoldDB" id="A0A8T1NZ72"/>
<feature type="region of interest" description="Disordered" evidence="1">
    <location>
        <begin position="1"/>
        <end position="95"/>
    </location>
</feature>
<feature type="compositionally biased region" description="Basic residues" evidence="1">
    <location>
        <begin position="30"/>
        <end position="41"/>
    </location>
</feature>
<protein>
    <submittedName>
        <fullName evidence="2">Uncharacterized protein</fullName>
    </submittedName>
</protein>
<comment type="caution">
    <text evidence="2">The sequence shown here is derived from an EMBL/GenBank/DDBJ whole genome shotgun (WGS) entry which is preliminary data.</text>
</comment>
<accession>A0A8T1NZ72</accession>